<feature type="chain" id="PRO_5045331892" evidence="2">
    <location>
        <begin position="23"/>
        <end position="617"/>
    </location>
</feature>
<dbReference type="InterPro" id="IPR005674">
    <property type="entry name" value="CocE/Ser_esterase"/>
</dbReference>
<dbReference type="Pfam" id="PF08530">
    <property type="entry name" value="PepX_C"/>
    <property type="match status" value="1"/>
</dbReference>
<dbReference type="InterPro" id="IPR029058">
    <property type="entry name" value="AB_hydrolase_fold"/>
</dbReference>
<comment type="caution">
    <text evidence="4">The sequence shown here is derived from an EMBL/GenBank/DDBJ whole genome shotgun (WGS) entry which is preliminary data.</text>
</comment>
<evidence type="ECO:0000313" key="4">
    <source>
        <dbReference type="EMBL" id="MDT0686644.1"/>
    </source>
</evidence>
<keyword evidence="1 4" id="KW-0378">Hydrolase</keyword>
<dbReference type="SUPFAM" id="SSF49785">
    <property type="entry name" value="Galactose-binding domain-like"/>
    <property type="match status" value="1"/>
</dbReference>
<dbReference type="Gene3D" id="2.60.120.260">
    <property type="entry name" value="Galactose-binding domain-like"/>
    <property type="match status" value="1"/>
</dbReference>
<evidence type="ECO:0000313" key="5">
    <source>
        <dbReference type="Proteomes" id="UP001253848"/>
    </source>
</evidence>
<protein>
    <submittedName>
        <fullName evidence="4">CocE/NonD family hydrolase</fullName>
    </submittedName>
</protein>
<dbReference type="NCBIfam" id="TIGR00976">
    <property type="entry name" value="CocE_NonD"/>
    <property type="match status" value="1"/>
</dbReference>
<dbReference type="GO" id="GO:0016787">
    <property type="term" value="F:hydrolase activity"/>
    <property type="evidence" value="ECO:0007669"/>
    <property type="project" value="UniProtKB-KW"/>
</dbReference>
<dbReference type="Proteomes" id="UP001253848">
    <property type="component" value="Unassembled WGS sequence"/>
</dbReference>
<dbReference type="InterPro" id="IPR008979">
    <property type="entry name" value="Galactose-bd-like_sf"/>
</dbReference>
<keyword evidence="2" id="KW-0732">Signal</keyword>
<evidence type="ECO:0000259" key="3">
    <source>
        <dbReference type="SMART" id="SM00939"/>
    </source>
</evidence>
<dbReference type="Gene3D" id="1.10.3020.10">
    <property type="entry name" value="alpha-amino acid ester hydrolase ( Helical cap domain)"/>
    <property type="match status" value="1"/>
</dbReference>
<evidence type="ECO:0000256" key="1">
    <source>
        <dbReference type="ARBA" id="ARBA00022801"/>
    </source>
</evidence>
<dbReference type="RefSeq" id="WP_311499968.1">
    <property type="nucleotide sequence ID" value="NZ_JAVRHN010000006.1"/>
</dbReference>
<gene>
    <name evidence="4" type="ORF">RM541_09705</name>
</gene>
<accession>A0ABU3DSF5</accession>
<evidence type="ECO:0000256" key="2">
    <source>
        <dbReference type="SAM" id="SignalP"/>
    </source>
</evidence>
<reference evidence="4 5" key="1">
    <citation type="submission" date="2023-09" db="EMBL/GenBank/DDBJ databases">
        <authorList>
            <person name="Rey-Velasco X."/>
        </authorList>
    </citation>
    <scope>NUCLEOTIDE SEQUENCE [LARGE SCALE GENOMIC DNA]</scope>
    <source>
        <strain evidence="4 5">F225</strain>
    </source>
</reference>
<feature type="signal peptide" evidence="2">
    <location>
        <begin position="1"/>
        <end position="22"/>
    </location>
</feature>
<organism evidence="4 5">
    <name type="scientific">Autumnicola psychrophila</name>
    <dbReference type="NCBI Taxonomy" id="3075592"/>
    <lineage>
        <taxon>Bacteria</taxon>
        <taxon>Pseudomonadati</taxon>
        <taxon>Bacteroidota</taxon>
        <taxon>Flavobacteriia</taxon>
        <taxon>Flavobacteriales</taxon>
        <taxon>Flavobacteriaceae</taxon>
        <taxon>Autumnicola</taxon>
    </lineage>
</organism>
<dbReference type="EMBL" id="JAVRHN010000006">
    <property type="protein sequence ID" value="MDT0686644.1"/>
    <property type="molecule type" value="Genomic_DNA"/>
</dbReference>
<sequence length="617" mass="71634">MKLFRITLLLNLFFFIGAQSFAQLQEDYNVEENYTKMEVDIPMRDGTNLHTTIYSPIDTSTEYPILMQRTPYSSRPYGEDQFRSKIGPNEYLMQQGNIIVYQDVRGRWMSEGEYDNMRAFIPNKTGEQFDEASDTYDTIEWLINNVENNNGRVGTWGISYPGFYATYSLLSDHPALKAASPQASIGDFFFDDFHHNGAYLLSYWRATALFGYQKDGPTDEAWYNLPELGTQDQYQFFLDAGPLSNLDKYYGEDNIFWQQLKEHPNYDEFWQSRGIVQHMKDIKPAVMIVGGLFDAEDLYGPFNIYKSIEKHSDNYNSIVFGPWSHGDWARNEERQAVGNVYFGDNISEDFQQNYETVFFNHFLKGEADGNTGLAEAHMYDTGERKWDNYEAWPPKAVEKRSFYLGENENLIDNPSDSKEEFISDPKKPVSYNNEIKMVFTPREYMTGDQRFAARRPDVLVFETEVLEEDLKMAGPIEARLQVATTGTSADWVVKVIDVYPPDAEDYEETPAHLKMSNYHMMVRSEVMRGRFRNGFENPEPFEPNKKTAVNINLQDINHTFKKGHKLQIQVQSTWFPLIDLNPQTYIPNIFEAEEENFQKQTHTVYGDSAVIFSVLNE</sequence>
<dbReference type="InterPro" id="IPR013736">
    <property type="entry name" value="Xaa-Pro_dipept_C"/>
</dbReference>
<dbReference type="SMART" id="SM00939">
    <property type="entry name" value="PepX_C"/>
    <property type="match status" value="1"/>
</dbReference>
<proteinExistence type="predicted"/>
<name>A0ABU3DSF5_9FLAO</name>
<feature type="domain" description="Xaa-Pro dipeptidyl-peptidase C-terminal" evidence="3">
    <location>
        <begin position="356"/>
        <end position="611"/>
    </location>
</feature>
<dbReference type="SUPFAM" id="SSF53474">
    <property type="entry name" value="alpha/beta-Hydrolases"/>
    <property type="match status" value="1"/>
</dbReference>
<keyword evidence="5" id="KW-1185">Reference proteome</keyword>
<dbReference type="Gene3D" id="3.40.50.1820">
    <property type="entry name" value="alpha/beta hydrolase"/>
    <property type="match status" value="1"/>
</dbReference>
<dbReference type="Pfam" id="PF02129">
    <property type="entry name" value="Peptidase_S15"/>
    <property type="match status" value="1"/>
</dbReference>
<dbReference type="InterPro" id="IPR000383">
    <property type="entry name" value="Xaa-Pro-like_dom"/>
</dbReference>